<dbReference type="Proteomes" id="UP001148018">
    <property type="component" value="Unassembled WGS sequence"/>
</dbReference>
<feature type="region of interest" description="Disordered" evidence="1">
    <location>
        <begin position="41"/>
        <end position="69"/>
    </location>
</feature>
<dbReference type="GO" id="GO:0003365">
    <property type="term" value="P:establishment of cell polarity involved in ameboidal cell migration"/>
    <property type="evidence" value="ECO:0007669"/>
    <property type="project" value="TreeGrafter"/>
</dbReference>
<feature type="region of interest" description="Disordered" evidence="1">
    <location>
        <begin position="191"/>
        <end position="215"/>
    </location>
</feature>
<dbReference type="AlphaFoldDB" id="A0A9Q0IJ84"/>
<evidence type="ECO:0000313" key="2">
    <source>
        <dbReference type="EMBL" id="KAJ3600088.1"/>
    </source>
</evidence>
<evidence type="ECO:0000313" key="3">
    <source>
        <dbReference type="Proteomes" id="UP001148018"/>
    </source>
</evidence>
<sequence length="215" mass="23338">MRTAEESGTVLHRLIQEQLRFGNLADTHTLLAIQQQALRGASSGSSNSSGGGGCGGTGSSPRSSLESLGPEEPLQYVHMSTRQEPQGQEHRGDLSHPHHHESPTSACHLYQLHGGEELPSYEEAKAHSQYRGGQHPTGGAPWDPKREHTRSLSERLMQLSLERHDGLPREPEMVPMGSSHSYPCCTTWGPPPWGRRTAGGPRRSIRSASGSRGTC</sequence>
<keyword evidence="3" id="KW-1185">Reference proteome</keyword>
<dbReference type="GO" id="GO:0001525">
    <property type="term" value="P:angiogenesis"/>
    <property type="evidence" value="ECO:0007669"/>
    <property type="project" value="TreeGrafter"/>
</dbReference>
<dbReference type="EMBL" id="JANIIK010000048">
    <property type="protein sequence ID" value="KAJ3600088.1"/>
    <property type="molecule type" value="Genomic_DNA"/>
</dbReference>
<dbReference type="GO" id="GO:0035329">
    <property type="term" value="P:hippo signaling"/>
    <property type="evidence" value="ECO:0007669"/>
    <property type="project" value="TreeGrafter"/>
</dbReference>
<gene>
    <name evidence="2" type="ORF">NHX12_034040</name>
</gene>
<dbReference type="PANTHER" id="PTHR14826">
    <property type="entry name" value="ANGIOMOTIN"/>
    <property type="match status" value="1"/>
</dbReference>
<accession>A0A9Q0IJ84</accession>
<protein>
    <recommendedName>
        <fullName evidence="4">Angiomotin C-terminal domain-containing protein</fullName>
    </recommendedName>
</protein>
<reference evidence="2" key="1">
    <citation type="submission" date="2022-07" db="EMBL/GenBank/DDBJ databases">
        <title>Chromosome-level genome of Muraenolepis orangiensis.</title>
        <authorList>
            <person name="Kim J."/>
        </authorList>
    </citation>
    <scope>NUCLEOTIDE SEQUENCE</scope>
    <source>
        <strain evidence="2">KU_S4_2022</strain>
        <tissue evidence="2">Muscle</tissue>
    </source>
</reference>
<dbReference type="PANTHER" id="PTHR14826:SF3">
    <property type="entry name" value="ANGIOMOTIN-LIKE PROTEIN 2"/>
    <property type="match status" value="1"/>
</dbReference>
<feature type="compositionally biased region" description="Basic and acidic residues" evidence="1">
    <location>
        <begin position="87"/>
        <end position="102"/>
    </location>
</feature>
<name>A0A9Q0IJ84_9TELE</name>
<proteinExistence type="predicted"/>
<dbReference type="GO" id="GO:0031410">
    <property type="term" value="C:cytoplasmic vesicle"/>
    <property type="evidence" value="ECO:0007669"/>
    <property type="project" value="TreeGrafter"/>
</dbReference>
<feature type="compositionally biased region" description="Gly residues" evidence="1">
    <location>
        <begin position="49"/>
        <end position="58"/>
    </location>
</feature>
<dbReference type="GO" id="GO:0030334">
    <property type="term" value="P:regulation of cell migration"/>
    <property type="evidence" value="ECO:0007669"/>
    <property type="project" value="TreeGrafter"/>
</dbReference>
<evidence type="ECO:0008006" key="4">
    <source>
        <dbReference type="Google" id="ProtNLM"/>
    </source>
</evidence>
<comment type="caution">
    <text evidence="2">The sequence shown here is derived from an EMBL/GenBank/DDBJ whole genome shotgun (WGS) entry which is preliminary data.</text>
</comment>
<dbReference type="GO" id="GO:0030036">
    <property type="term" value="P:actin cytoskeleton organization"/>
    <property type="evidence" value="ECO:0007669"/>
    <property type="project" value="TreeGrafter"/>
</dbReference>
<feature type="region of interest" description="Disordered" evidence="1">
    <location>
        <begin position="81"/>
        <end position="104"/>
    </location>
</feature>
<evidence type="ECO:0000256" key="1">
    <source>
        <dbReference type="SAM" id="MobiDB-lite"/>
    </source>
</evidence>
<feature type="region of interest" description="Disordered" evidence="1">
    <location>
        <begin position="123"/>
        <end position="151"/>
    </location>
</feature>
<dbReference type="GO" id="GO:0005923">
    <property type="term" value="C:bicellular tight junction"/>
    <property type="evidence" value="ECO:0007669"/>
    <property type="project" value="TreeGrafter"/>
</dbReference>
<feature type="compositionally biased region" description="Low complexity" evidence="1">
    <location>
        <begin position="199"/>
        <end position="215"/>
    </location>
</feature>
<organism evidence="2 3">
    <name type="scientific">Muraenolepis orangiensis</name>
    <name type="common">Patagonian moray cod</name>
    <dbReference type="NCBI Taxonomy" id="630683"/>
    <lineage>
        <taxon>Eukaryota</taxon>
        <taxon>Metazoa</taxon>
        <taxon>Chordata</taxon>
        <taxon>Craniata</taxon>
        <taxon>Vertebrata</taxon>
        <taxon>Euteleostomi</taxon>
        <taxon>Actinopterygii</taxon>
        <taxon>Neopterygii</taxon>
        <taxon>Teleostei</taxon>
        <taxon>Neoteleostei</taxon>
        <taxon>Acanthomorphata</taxon>
        <taxon>Zeiogadaria</taxon>
        <taxon>Gadariae</taxon>
        <taxon>Gadiformes</taxon>
        <taxon>Muraenolepidoidei</taxon>
        <taxon>Muraenolepididae</taxon>
        <taxon>Muraenolepis</taxon>
    </lineage>
</organism>
<dbReference type="InterPro" id="IPR051747">
    <property type="entry name" value="Angiomotin-like"/>
</dbReference>
<dbReference type="OrthoDB" id="5974715at2759"/>
<dbReference type="GO" id="GO:0005886">
    <property type="term" value="C:plasma membrane"/>
    <property type="evidence" value="ECO:0007669"/>
    <property type="project" value="TreeGrafter"/>
</dbReference>